<keyword evidence="2" id="KW-1185">Reference proteome</keyword>
<protein>
    <submittedName>
        <fullName evidence="1">Uncharacterized protein</fullName>
    </submittedName>
</protein>
<dbReference type="EMBL" id="CM023483">
    <property type="protein sequence ID" value="KAH6935976.1"/>
    <property type="molecule type" value="Genomic_DNA"/>
</dbReference>
<evidence type="ECO:0000313" key="1">
    <source>
        <dbReference type="EMBL" id="KAH6935976.1"/>
    </source>
</evidence>
<name>A0ACB7SPV2_HYAAI</name>
<accession>A0ACB7SPV2</accession>
<reference evidence="1" key="1">
    <citation type="submission" date="2020-05" db="EMBL/GenBank/DDBJ databases">
        <title>Large-scale comparative analyses of tick genomes elucidate their genetic diversity and vector capacities.</title>
        <authorList>
            <person name="Jia N."/>
            <person name="Wang J."/>
            <person name="Shi W."/>
            <person name="Du L."/>
            <person name="Sun Y."/>
            <person name="Zhan W."/>
            <person name="Jiang J."/>
            <person name="Wang Q."/>
            <person name="Zhang B."/>
            <person name="Ji P."/>
            <person name="Sakyi L.B."/>
            <person name="Cui X."/>
            <person name="Yuan T."/>
            <person name="Jiang B."/>
            <person name="Yang W."/>
            <person name="Lam T.T.-Y."/>
            <person name="Chang Q."/>
            <person name="Ding S."/>
            <person name="Wang X."/>
            <person name="Zhu J."/>
            <person name="Ruan X."/>
            <person name="Zhao L."/>
            <person name="Wei J."/>
            <person name="Que T."/>
            <person name="Du C."/>
            <person name="Cheng J."/>
            <person name="Dai P."/>
            <person name="Han X."/>
            <person name="Huang E."/>
            <person name="Gao Y."/>
            <person name="Liu J."/>
            <person name="Shao H."/>
            <person name="Ye R."/>
            <person name="Li L."/>
            <person name="Wei W."/>
            <person name="Wang X."/>
            <person name="Wang C."/>
            <person name="Yang T."/>
            <person name="Huo Q."/>
            <person name="Li W."/>
            <person name="Guo W."/>
            <person name="Chen H."/>
            <person name="Zhou L."/>
            <person name="Ni X."/>
            <person name="Tian J."/>
            <person name="Zhou Y."/>
            <person name="Sheng Y."/>
            <person name="Liu T."/>
            <person name="Pan Y."/>
            <person name="Xia L."/>
            <person name="Li J."/>
            <person name="Zhao F."/>
            <person name="Cao W."/>
        </authorList>
    </citation>
    <scope>NUCLEOTIDE SEQUENCE</scope>
    <source>
        <strain evidence="1">Hyas-2018</strain>
    </source>
</reference>
<gene>
    <name evidence="1" type="ORF">HPB50_011964</name>
</gene>
<sequence length="342" mass="38243">MVEWERLTAIVKDLNMSKEEAMAFFERARQERDEQHEREKNSRAKGVVVRDILERVAVGDDVSEFSDLSDSDEEEWTADNNAAPDDASDNDEPDFFCSSASSCSTSGRNSEKELLQVCHPDFFWTLSELDDLETPMLSFPKLLTTDMLGMLVQQTNLYSTLKPDQLENAFSCICSRVRSPLAHEAGHVHDIREYKEVNEGKLRGKCTPQTKLNATSYDVELDLDVTRNGGGGRCTCKAGVGGDCKHAAFAVDTEHTESCMSSSQSWEKKCTPKGKGSASEKTTSSCNCHTGDKMEQNNEPIEETPALTRYTEMMNFASHQELADKREPTSAAPHAYWSKYTQ</sequence>
<dbReference type="Proteomes" id="UP000821845">
    <property type="component" value="Chromosome 3"/>
</dbReference>
<evidence type="ECO:0000313" key="2">
    <source>
        <dbReference type="Proteomes" id="UP000821845"/>
    </source>
</evidence>
<organism evidence="1 2">
    <name type="scientific">Hyalomma asiaticum</name>
    <name type="common">Tick</name>
    <dbReference type="NCBI Taxonomy" id="266040"/>
    <lineage>
        <taxon>Eukaryota</taxon>
        <taxon>Metazoa</taxon>
        <taxon>Ecdysozoa</taxon>
        <taxon>Arthropoda</taxon>
        <taxon>Chelicerata</taxon>
        <taxon>Arachnida</taxon>
        <taxon>Acari</taxon>
        <taxon>Parasitiformes</taxon>
        <taxon>Ixodida</taxon>
        <taxon>Ixodoidea</taxon>
        <taxon>Ixodidae</taxon>
        <taxon>Hyalomminae</taxon>
        <taxon>Hyalomma</taxon>
    </lineage>
</organism>
<proteinExistence type="predicted"/>
<comment type="caution">
    <text evidence="1">The sequence shown here is derived from an EMBL/GenBank/DDBJ whole genome shotgun (WGS) entry which is preliminary data.</text>
</comment>